<accession>A0AAC9Z9W1</accession>
<evidence type="ECO:0000313" key="2">
    <source>
        <dbReference type="Proteomes" id="UP000217545"/>
    </source>
</evidence>
<organism evidence="1 2">
    <name type="scientific">Phaeobacter gallaeciensis</name>
    <dbReference type="NCBI Taxonomy" id="60890"/>
    <lineage>
        <taxon>Bacteria</taxon>
        <taxon>Pseudomonadati</taxon>
        <taxon>Pseudomonadota</taxon>
        <taxon>Alphaproteobacteria</taxon>
        <taxon>Rhodobacterales</taxon>
        <taxon>Roseobacteraceae</taxon>
        <taxon>Phaeobacter</taxon>
    </lineage>
</organism>
<reference evidence="1 2" key="1">
    <citation type="journal article" date="2017" name="Front. Microbiol.">
        <title>Phaeobacter piscinae sp. nov., a species of the Roseobacter group and potential aquaculture probiont.</title>
        <authorList>
            <person name="Sonnenschein E.C."/>
            <person name="Phippen C.B.W."/>
            <person name="Nielsen K.F."/>
            <person name="Mateiu R.V."/>
            <person name="Melchiorsen J."/>
            <person name="Gram L."/>
            <person name="Overmann J."/>
            <person name="Freese H.M."/>
        </authorList>
    </citation>
    <scope>NUCLEOTIDE SEQUENCE [LARGE SCALE GENOMIC DNA]</scope>
    <source>
        <strain evidence="1 2">P63</strain>
    </source>
</reference>
<dbReference type="Proteomes" id="UP000217545">
    <property type="component" value="Chromosome"/>
</dbReference>
<protein>
    <submittedName>
        <fullName evidence="1">Uncharacterized protein</fullName>
    </submittedName>
</protein>
<dbReference type="EMBL" id="CP010784">
    <property type="protein sequence ID" value="ATF06309.1"/>
    <property type="molecule type" value="Genomic_DNA"/>
</dbReference>
<dbReference type="RefSeq" id="WP_024097653.1">
    <property type="nucleotide sequence ID" value="NZ_CP010588.1"/>
</dbReference>
<dbReference type="AlphaFoldDB" id="A0AAC9Z9W1"/>
<evidence type="ECO:0000313" key="1">
    <source>
        <dbReference type="EMBL" id="ATF06309.1"/>
    </source>
</evidence>
<name>A0AAC9Z9W1_9RHOB</name>
<dbReference type="GeneID" id="31846638"/>
<proteinExistence type="predicted"/>
<gene>
    <name evidence="1" type="ORF">PhaeoP63_02243</name>
</gene>
<sequence>MAQLDTRLPLMAQQPDIVNALSQSAMAAQQTHQARKQANQVQSQNALRNLFQTQGADIAAGQPQALNALAQLDPMQAVQMQSAQQNMQSRAQMMEQRRIAMGREAEAYAASLGAQERAAEAARVEQGIAQGMQFYQRGDLDGLNQLLGTVGEEPLQSLDEFPTVAAMYGDVLDKLKAVQELNAPPKPMSGPGKVQADIAAGLLPEGTPLSNSPQTTVNVSSGSQNPVPGLSKLGEGFTYLYNPDGTIKLDDQGRPMAAPVAGGPKDTSIQEAAQQSAKDTATDIVLNAATLAREAASNQDFGPAGTRIAALAPWTDSAEVIRQTDTLKSLAAAENLNAMRRQSKTGGALGNVTEKELKLLQDMSGALDPTSPNFQRDLENYEQTLLRVIHGKSAGDKIYEQSRAAPATDDELFRKYGLE</sequence>